<dbReference type="EMBL" id="JAMXLR010000006">
    <property type="protein sequence ID" value="MCO6042687.1"/>
    <property type="molecule type" value="Genomic_DNA"/>
</dbReference>
<proteinExistence type="predicted"/>
<protein>
    <recommendedName>
        <fullName evidence="3">NYN domain-containing protein</fullName>
    </recommendedName>
</protein>
<organism evidence="1 2">
    <name type="scientific">Aeoliella straminimaris</name>
    <dbReference type="NCBI Taxonomy" id="2954799"/>
    <lineage>
        <taxon>Bacteria</taxon>
        <taxon>Pseudomonadati</taxon>
        <taxon>Planctomycetota</taxon>
        <taxon>Planctomycetia</taxon>
        <taxon>Pirellulales</taxon>
        <taxon>Lacipirellulaceae</taxon>
        <taxon>Aeoliella</taxon>
    </lineage>
</organism>
<name>A0A9X2JEY6_9BACT</name>
<reference evidence="1" key="1">
    <citation type="submission" date="2022-06" db="EMBL/GenBank/DDBJ databases">
        <title>Aeoliella straminimaris, a novel planctomycete from sediments.</title>
        <authorList>
            <person name="Vitorino I.R."/>
            <person name="Lage O.M."/>
        </authorList>
    </citation>
    <scope>NUCLEOTIDE SEQUENCE</scope>
    <source>
        <strain evidence="1">ICT_H6.2</strain>
    </source>
</reference>
<gene>
    <name evidence="1" type="ORF">NG895_02095</name>
</gene>
<evidence type="ECO:0000313" key="2">
    <source>
        <dbReference type="Proteomes" id="UP001155241"/>
    </source>
</evidence>
<dbReference type="Proteomes" id="UP001155241">
    <property type="component" value="Unassembled WGS sequence"/>
</dbReference>
<evidence type="ECO:0008006" key="3">
    <source>
        <dbReference type="Google" id="ProtNLM"/>
    </source>
</evidence>
<comment type="caution">
    <text evidence="1">The sequence shown here is derived from an EMBL/GenBank/DDBJ whole genome shotgun (WGS) entry which is preliminary data.</text>
</comment>
<dbReference type="Gene3D" id="3.40.50.1010">
    <property type="entry name" value="5'-nuclease"/>
    <property type="match status" value="1"/>
</dbReference>
<keyword evidence="2" id="KW-1185">Reference proteome</keyword>
<sequence length="212" mass="23532">MLTTLNGAHDDGNWKAAYLPAIAKTTGPLDGLRGRHVLVLADIENLYCSVREWELSLQFDQLAKLLQRQFKSVELHAFFSCRAGDQGQAARCREAGWTPHPNEIQTVRRRGKLVRRANSDNVMLFWSGYLTGRESIDVVVIGSGDGDLGCDLAREIVRRDAAKSVVTLSVAGCTAERLNAEHNPFIDANLEVGLDCVEKLTTGRQRGWFPRP</sequence>
<evidence type="ECO:0000313" key="1">
    <source>
        <dbReference type="EMBL" id="MCO6042687.1"/>
    </source>
</evidence>
<dbReference type="RefSeq" id="WP_252850783.1">
    <property type="nucleotide sequence ID" value="NZ_JAMXLR010000006.1"/>
</dbReference>
<accession>A0A9X2JEY6</accession>
<dbReference type="AlphaFoldDB" id="A0A9X2JEY6"/>